<organism evidence="2 3">
    <name type="scientific">Yanshouia hominis</name>
    <dbReference type="NCBI Taxonomy" id="2763673"/>
    <lineage>
        <taxon>Bacteria</taxon>
        <taxon>Bacillati</taxon>
        <taxon>Bacillota</taxon>
        <taxon>Clostridia</taxon>
        <taxon>Eubacteriales</taxon>
        <taxon>Oscillospiraceae</taxon>
        <taxon>Yanshouia</taxon>
    </lineage>
</organism>
<dbReference type="InterPro" id="IPR052564">
    <property type="entry name" value="N-acetyltrans/Recomb-assoc"/>
</dbReference>
<proteinExistence type="predicted"/>
<dbReference type="RefSeq" id="WP_262399129.1">
    <property type="nucleotide sequence ID" value="NZ_JACRTB010000005.1"/>
</dbReference>
<protein>
    <submittedName>
        <fullName evidence="2">GNAT family N-acetyltransferase</fullName>
    </submittedName>
</protein>
<accession>A0ABR7NI40</accession>
<name>A0ABR7NI40_9FIRM</name>
<evidence type="ECO:0000313" key="2">
    <source>
        <dbReference type="EMBL" id="MBC8575502.1"/>
    </source>
</evidence>
<feature type="domain" description="N-acetyltransferase" evidence="1">
    <location>
        <begin position="1"/>
        <end position="151"/>
    </location>
</feature>
<dbReference type="Pfam" id="PF13673">
    <property type="entry name" value="Acetyltransf_10"/>
    <property type="match status" value="1"/>
</dbReference>
<gene>
    <name evidence="2" type="ORF">H8717_03615</name>
</gene>
<dbReference type="Proteomes" id="UP000658131">
    <property type="component" value="Unassembled WGS sequence"/>
</dbReference>
<dbReference type="PANTHER" id="PTHR43451">
    <property type="entry name" value="ACETYLTRANSFERASE (GNAT) FAMILY PROTEIN"/>
    <property type="match status" value="1"/>
</dbReference>
<dbReference type="EMBL" id="JACRTB010000005">
    <property type="protein sequence ID" value="MBC8575502.1"/>
    <property type="molecule type" value="Genomic_DNA"/>
</dbReference>
<comment type="caution">
    <text evidence="2">The sequence shown here is derived from an EMBL/GenBank/DDBJ whole genome shotgun (WGS) entry which is preliminary data.</text>
</comment>
<dbReference type="InterPro" id="IPR016181">
    <property type="entry name" value="Acyl_CoA_acyltransferase"/>
</dbReference>
<dbReference type="InterPro" id="IPR000182">
    <property type="entry name" value="GNAT_dom"/>
</dbReference>
<evidence type="ECO:0000313" key="3">
    <source>
        <dbReference type="Proteomes" id="UP000658131"/>
    </source>
</evidence>
<dbReference type="CDD" id="cd04301">
    <property type="entry name" value="NAT_SF"/>
    <property type="match status" value="1"/>
</dbReference>
<evidence type="ECO:0000259" key="1">
    <source>
        <dbReference type="PROSITE" id="PS51186"/>
    </source>
</evidence>
<dbReference type="SUPFAM" id="SSF55729">
    <property type="entry name" value="Acyl-CoA N-acyltransferases (Nat)"/>
    <property type="match status" value="1"/>
</dbReference>
<sequence>MEIRPYQPEDIGEIVLLFYETVHSVNLRDYTPEQAEAWAPHPPSAARWHSVLRVHNTFTALEGGHVVGFGDIDATGYLDHLFVHKDHQRRGIAGALCDRLESLYPEKAVTVHASITARGFFERRGYRVVREQQIERRGVLLTNFVMEKPAKLSHNHP</sequence>
<dbReference type="PANTHER" id="PTHR43451:SF1">
    <property type="entry name" value="ACETYLTRANSFERASE"/>
    <property type="match status" value="1"/>
</dbReference>
<dbReference type="PROSITE" id="PS51186">
    <property type="entry name" value="GNAT"/>
    <property type="match status" value="1"/>
</dbReference>
<reference evidence="2 3" key="1">
    <citation type="submission" date="2020-08" db="EMBL/GenBank/DDBJ databases">
        <title>Genome public.</title>
        <authorList>
            <person name="Liu C."/>
            <person name="Sun Q."/>
        </authorList>
    </citation>
    <scope>NUCLEOTIDE SEQUENCE [LARGE SCALE GENOMIC DNA]</scope>
    <source>
        <strain evidence="2 3">BX1</strain>
    </source>
</reference>
<keyword evidence="3" id="KW-1185">Reference proteome</keyword>
<dbReference type="Gene3D" id="3.40.630.30">
    <property type="match status" value="1"/>
</dbReference>